<dbReference type="Proteomes" id="UP001501578">
    <property type="component" value="Unassembled WGS sequence"/>
</dbReference>
<dbReference type="GO" id="GO:0016787">
    <property type="term" value="F:hydrolase activity"/>
    <property type="evidence" value="ECO:0007669"/>
    <property type="project" value="UniProtKB-KW"/>
</dbReference>
<dbReference type="InterPro" id="IPR050272">
    <property type="entry name" value="Isochorismatase-like_hydrls"/>
</dbReference>
<dbReference type="SUPFAM" id="SSF52499">
    <property type="entry name" value="Isochorismatase-like hydrolases"/>
    <property type="match status" value="1"/>
</dbReference>
<dbReference type="InterPro" id="IPR000868">
    <property type="entry name" value="Isochorismatase-like_dom"/>
</dbReference>
<organism evidence="3 4">
    <name type="scientific">Nonomuraea longicatena</name>
    <dbReference type="NCBI Taxonomy" id="83682"/>
    <lineage>
        <taxon>Bacteria</taxon>
        <taxon>Bacillati</taxon>
        <taxon>Actinomycetota</taxon>
        <taxon>Actinomycetes</taxon>
        <taxon>Streptosporangiales</taxon>
        <taxon>Streptosporangiaceae</taxon>
        <taxon>Nonomuraea</taxon>
    </lineage>
</organism>
<proteinExistence type="predicted"/>
<dbReference type="Pfam" id="PF00857">
    <property type="entry name" value="Isochorismatase"/>
    <property type="match status" value="1"/>
</dbReference>
<feature type="domain" description="Isochorismatase-like" evidence="2">
    <location>
        <begin position="10"/>
        <end position="163"/>
    </location>
</feature>
<evidence type="ECO:0000259" key="2">
    <source>
        <dbReference type="Pfam" id="PF00857"/>
    </source>
</evidence>
<sequence>MNVVFDNTAVLVVIDAQNGFISDHSAPAIPVIASLVDRWQSAGGDVVFTRYLNYAGSPYERLMRWSKLKNSPEIDIAPTLAPFANKATAVVDKTIYSLFNEEGDALVQQRGWTDLYVCGLDTESCVLKTVVDAFERDLTPRLISDASASHAGQQAHDAGILVASRFIGSDQVITTSDIPWSALTSMSSTTQS</sequence>
<name>A0ABP3Z300_9ACTN</name>
<evidence type="ECO:0000256" key="1">
    <source>
        <dbReference type="ARBA" id="ARBA00022801"/>
    </source>
</evidence>
<dbReference type="EMBL" id="BAAAHQ010000001">
    <property type="protein sequence ID" value="GAA0914142.1"/>
    <property type="molecule type" value="Genomic_DNA"/>
</dbReference>
<dbReference type="InterPro" id="IPR036380">
    <property type="entry name" value="Isochorismatase-like_sf"/>
</dbReference>
<dbReference type="PANTHER" id="PTHR43540:SF6">
    <property type="entry name" value="ISOCHORISMATASE-LIKE DOMAIN-CONTAINING PROTEIN"/>
    <property type="match status" value="1"/>
</dbReference>
<dbReference type="CDD" id="cd00431">
    <property type="entry name" value="cysteine_hydrolases"/>
    <property type="match status" value="1"/>
</dbReference>
<reference evidence="4" key="1">
    <citation type="journal article" date="2019" name="Int. J. Syst. Evol. Microbiol.">
        <title>The Global Catalogue of Microorganisms (GCM) 10K type strain sequencing project: providing services to taxonomists for standard genome sequencing and annotation.</title>
        <authorList>
            <consortium name="The Broad Institute Genomics Platform"/>
            <consortium name="The Broad Institute Genome Sequencing Center for Infectious Disease"/>
            <person name="Wu L."/>
            <person name="Ma J."/>
        </authorList>
    </citation>
    <scope>NUCLEOTIDE SEQUENCE [LARGE SCALE GENOMIC DNA]</scope>
    <source>
        <strain evidence="4">JCM 11136</strain>
    </source>
</reference>
<keyword evidence="4" id="KW-1185">Reference proteome</keyword>
<comment type="caution">
    <text evidence="3">The sequence shown here is derived from an EMBL/GenBank/DDBJ whole genome shotgun (WGS) entry which is preliminary data.</text>
</comment>
<accession>A0ABP3Z300</accession>
<evidence type="ECO:0000313" key="3">
    <source>
        <dbReference type="EMBL" id="GAA0914142.1"/>
    </source>
</evidence>
<keyword evidence="1 3" id="KW-0378">Hydrolase</keyword>
<gene>
    <name evidence="3" type="ORF">GCM10009560_07250</name>
</gene>
<evidence type="ECO:0000313" key="4">
    <source>
        <dbReference type="Proteomes" id="UP001501578"/>
    </source>
</evidence>
<dbReference type="PANTHER" id="PTHR43540">
    <property type="entry name" value="PEROXYUREIDOACRYLATE/UREIDOACRYLATE AMIDOHYDROLASE-RELATED"/>
    <property type="match status" value="1"/>
</dbReference>
<protein>
    <submittedName>
        <fullName evidence="3">Cysteine hydrolase</fullName>
    </submittedName>
</protein>
<dbReference type="Gene3D" id="3.40.50.850">
    <property type="entry name" value="Isochorismatase-like"/>
    <property type="match status" value="1"/>
</dbReference>